<gene>
    <name evidence="6" type="ORF">HPG69_005569</name>
</gene>
<dbReference type="Pfam" id="PF00084">
    <property type="entry name" value="Sushi"/>
    <property type="match status" value="2"/>
</dbReference>
<dbReference type="EMBL" id="JACDTQ010002688">
    <property type="protein sequence ID" value="KAF5916774.1"/>
    <property type="molecule type" value="Genomic_DNA"/>
</dbReference>
<evidence type="ECO:0000256" key="4">
    <source>
        <dbReference type="PROSITE-ProRule" id="PRU00302"/>
    </source>
</evidence>
<dbReference type="PROSITE" id="PS50923">
    <property type="entry name" value="SUSHI"/>
    <property type="match status" value="2"/>
</dbReference>
<evidence type="ECO:0000313" key="6">
    <source>
        <dbReference type="EMBL" id="KAF5916774.1"/>
    </source>
</evidence>
<dbReference type="Proteomes" id="UP000551758">
    <property type="component" value="Unassembled WGS sequence"/>
</dbReference>
<feature type="disulfide bond" evidence="4">
    <location>
        <begin position="128"/>
        <end position="171"/>
    </location>
</feature>
<organism evidence="6 7">
    <name type="scientific">Diceros bicornis minor</name>
    <name type="common">South-central black rhinoceros</name>
    <dbReference type="NCBI Taxonomy" id="77932"/>
    <lineage>
        <taxon>Eukaryota</taxon>
        <taxon>Metazoa</taxon>
        <taxon>Chordata</taxon>
        <taxon>Craniata</taxon>
        <taxon>Vertebrata</taxon>
        <taxon>Euteleostomi</taxon>
        <taxon>Mammalia</taxon>
        <taxon>Eutheria</taxon>
        <taxon>Laurasiatheria</taxon>
        <taxon>Perissodactyla</taxon>
        <taxon>Rhinocerotidae</taxon>
        <taxon>Diceros</taxon>
    </lineage>
</organism>
<dbReference type="SUPFAM" id="SSF57535">
    <property type="entry name" value="Complement control module/SCR domain"/>
    <property type="match status" value="2"/>
</dbReference>
<dbReference type="SMART" id="SM00032">
    <property type="entry name" value="CCP"/>
    <property type="match status" value="2"/>
</dbReference>
<accession>A0A7J7EMD9</accession>
<dbReference type="Gene3D" id="2.10.70.10">
    <property type="entry name" value="Complement Module, domain 1"/>
    <property type="match status" value="2"/>
</dbReference>
<keyword evidence="3 4" id="KW-1015">Disulfide bond</keyword>
<sequence length="213" mass="23348">MEPKALVFFLEIFCPNPPVIVNRSHTATSLGYIPYGKEITYTCDPHSDRGMTFNLTGESTIHCTGDSQGNGIWSGPAPHCELSVLPRQCTFPHTPDGSGYLGENLHNSIVRVISAYTELPAENLSLACPHAPKIHNGHHIGGHASACLPGMTVTYTCDPGYQLLGKAFIFCTHQGTWSQFDIIAKVILFLLLGFYGKLMHEAKKAERSYRRGS</sequence>
<keyword evidence="1" id="KW-0732">Signal</keyword>
<evidence type="ECO:0000259" key="5">
    <source>
        <dbReference type="PROSITE" id="PS50923"/>
    </source>
</evidence>
<evidence type="ECO:0000256" key="2">
    <source>
        <dbReference type="ARBA" id="ARBA00022737"/>
    </source>
</evidence>
<dbReference type="PANTHER" id="PTHR45656:SF4">
    <property type="entry name" value="PROTEIN CBR-CLEC-78"/>
    <property type="match status" value="1"/>
</dbReference>
<evidence type="ECO:0000256" key="1">
    <source>
        <dbReference type="ARBA" id="ARBA00022729"/>
    </source>
</evidence>
<feature type="domain" description="Sushi" evidence="5">
    <location>
        <begin position="12"/>
        <end position="82"/>
    </location>
</feature>
<dbReference type="InterPro" id="IPR000436">
    <property type="entry name" value="Sushi_SCR_CCP_dom"/>
</dbReference>
<feature type="domain" description="Sushi" evidence="5">
    <location>
        <begin position="126"/>
        <end position="186"/>
    </location>
</feature>
<dbReference type="PANTHER" id="PTHR45656">
    <property type="entry name" value="PROTEIN CBR-CLEC-78"/>
    <property type="match status" value="1"/>
</dbReference>
<reference evidence="6 7" key="1">
    <citation type="journal article" date="2020" name="Mol. Biol. Evol.">
        <title>Interspecific Gene Flow and the Evolution of Specialization in Black and White Rhinoceros.</title>
        <authorList>
            <person name="Moodley Y."/>
            <person name="Westbury M.V."/>
            <person name="Russo I.M."/>
            <person name="Gopalakrishnan S."/>
            <person name="Rakotoarivelo A."/>
            <person name="Olsen R.A."/>
            <person name="Prost S."/>
            <person name="Tunstall T."/>
            <person name="Ryder O.A."/>
            <person name="Dalen L."/>
            <person name="Bruford M.W."/>
        </authorList>
    </citation>
    <scope>NUCLEOTIDE SEQUENCE [LARGE SCALE GENOMIC DNA]</scope>
    <source>
        <strain evidence="6">SBR-YM</strain>
        <tissue evidence="6">Skin</tissue>
    </source>
</reference>
<keyword evidence="7" id="KW-1185">Reference proteome</keyword>
<keyword evidence="2" id="KW-0677">Repeat</keyword>
<keyword evidence="4" id="KW-0768">Sushi</keyword>
<evidence type="ECO:0000313" key="7">
    <source>
        <dbReference type="Proteomes" id="UP000551758"/>
    </source>
</evidence>
<protein>
    <recommendedName>
        <fullName evidence="5">Sushi domain-containing protein</fullName>
    </recommendedName>
</protein>
<comment type="caution">
    <text evidence="4">Lacks conserved residue(s) required for the propagation of feature annotation.</text>
</comment>
<evidence type="ECO:0000256" key="3">
    <source>
        <dbReference type="ARBA" id="ARBA00023157"/>
    </source>
</evidence>
<dbReference type="AlphaFoldDB" id="A0A7J7EMD9"/>
<comment type="caution">
    <text evidence="6">The sequence shown here is derived from an EMBL/GenBank/DDBJ whole genome shotgun (WGS) entry which is preliminary data.</text>
</comment>
<dbReference type="CDD" id="cd00033">
    <property type="entry name" value="CCP"/>
    <property type="match status" value="2"/>
</dbReference>
<proteinExistence type="predicted"/>
<dbReference type="InterPro" id="IPR051277">
    <property type="entry name" value="SEZ6_CSMD_C4BPB_Regulators"/>
</dbReference>
<name>A0A7J7EMD9_DICBM</name>
<dbReference type="InterPro" id="IPR035976">
    <property type="entry name" value="Sushi/SCR/CCP_sf"/>
</dbReference>